<dbReference type="EMBL" id="CAJNOQ010026157">
    <property type="protein sequence ID" value="CAF1543464.1"/>
    <property type="molecule type" value="Genomic_DNA"/>
</dbReference>
<dbReference type="InterPro" id="IPR043502">
    <property type="entry name" value="DNA/RNA_pol_sf"/>
</dbReference>
<protein>
    <recommendedName>
        <fullName evidence="4">Reverse transcriptase</fullName>
    </recommendedName>
</protein>
<gene>
    <name evidence="1" type="ORF">GPM918_LOCUS38766</name>
    <name evidence="2" type="ORF">SRO942_LOCUS39611</name>
</gene>
<evidence type="ECO:0000313" key="3">
    <source>
        <dbReference type="Proteomes" id="UP000663829"/>
    </source>
</evidence>
<feature type="non-terminal residue" evidence="1">
    <location>
        <position position="1"/>
    </location>
</feature>
<dbReference type="SUPFAM" id="SSF56672">
    <property type="entry name" value="DNA/RNA polymerases"/>
    <property type="match status" value="1"/>
</dbReference>
<sequence length="173" mass="20016">WIVNFLILGGNNPKNPVFTSIQEHLDDMVNKIENIEHRQRFKDFLQDYSHLFDTFKITVAKTEVSHVINTKPHSPPFSKCYTMSKQKEDALYDILMELMNVGLISKAKSPYAAPALLTPKSDGSWRFVKNERIMKKSYIFILCVRLFLEYRVSKSTDQVTPEVRPKNFNGGLS</sequence>
<evidence type="ECO:0000313" key="1">
    <source>
        <dbReference type="EMBL" id="CAF1543464.1"/>
    </source>
</evidence>
<name>A0A815WPJ7_9BILA</name>
<dbReference type="Proteomes" id="UP000663829">
    <property type="component" value="Unassembled WGS sequence"/>
</dbReference>
<dbReference type="EMBL" id="CAJOBC010091806">
    <property type="protein sequence ID" value="CAF4403964.1"/>
    <property type="molecule type" value="Genomic_DNA"/>
</dbReference>
<accession>A0A815WPJ7</accession>
<proteinExistence type="predicted"/>
<dbReference type="Proteomes" id="UP000681722">
    <property type="component" value="Unassembled WGS sequence"/>
</dbReference>
<evidence type="ECO:0008006" key="4">
    <source>
        <dbReference type="Google" id="ProtNLM"/>
    </source>
</evidence>
<organism evidence="1 3">
    <name type="scientific">Didymodactylos carnosus</name>
    <dbReference type="NCBI Taxonomy" id="1234261"/>
    <lineage>
        <taxon>Eukaryota</taxon>
        <taxon>Metazoa</taxon>
        <taxon>Spiralia</taxon>
        <taxon>Gnathifera</taxon>
        <taxon>Rotifera</taxon>
        <taxon>Eurotatoria</taxon>
        <taxon>Bdelloidea</taxon>
        <taxon>Philodinida</taxon>
        <taxon>Philodinidae</taxon>
        <taxon>Didymodactylos</taxon>
    </lineage>
</organism>
<dbReference type="Gene3D" id="3.10.10.10">
    <property type="entry name" value="HIV Type 1 Reverse Transcriptase, subunit A, domain 1"/>
    <property type="match status" value="1"/>
</dbReference>
<reference evidence="1" key="1">
    <citation type="submission" date="2021-02" db="EMBL/GenBank/DDBJ databases">
        <authorList>
            <person name="Nowell W R."/>
        </authorList>
    </citation>
    <scope>NUCLEOTIDE SEQUENCE</scope>
</reference>
<keyword evidence="3" id="KW-1185">Reference proteome</keyword>
<evidence type="ECO:0000313" key="2">
    <source>
        <dbReference type="EMBL" id="CAF4403964.1"/>
    </source>
</evidence>
<dbReference type="AlphaFoldDB" id="A0A815WPJ7"/>
<comment type="caution">
    <text evidence="1">The sequence shown here is derived from an EMBL/GenBank/DDBJ whole genome shotgun (WGS) entry which is preliminary data.</text>
</comment>